<dbReference type="Proteomes" id="UP000824469">
    <property type="component" value="Unassembled WGS sequence"/>
</dbReference>
<sequence>GRRNVLSAGPRKEFDKFGLRQGISKLVDKAPPSSNEIYNRFVFELSDGIE</sequence>
<protein>
    <submittedName>
        <fullName evidence="1">Uncharacterized protein</fullName>
    </submittedName>
</protein>
<feature type="non-terminal residue" evidence="1">
    <location>
        <position position="1"/>
    </location>
</feature>
<keyword evidence="2" id="KW-1185">Reference proteome</keyword>
<gene>
    <name evidence="1" type="ORF">KI387_026515</name>
</gene>
<comment type="caution">
    <text evidence="1">The sequence shown here is derived from an EMBL/GenBank/DDBJ whole genome shotgun (WGS) entry which is preliminary data.</text>
</comment>
<name>A0AA38L864_TAXCH</name>
<evidence type="ECO:0000313" key="2">
    <source>
        <dbReference type="Proteomes" id="UP000824469"/>
    </source>
</evidence>
<reference evidence="1 2" key="1">
    <citation type="journal article" date="2021" name="Nat. Plants">
        <title>The Taxus genome provides insights into paclitaxel biosynthesis.</title>
        <authorList>
            <person name="Xiong X."/>
            <person name="Gou J."/>
            <person name="Liao Q."/>
            <person name="Li Y."/>
            <person name="Zhou Q."/>
            <person name="Bi G."/>
            <person name="Li C."/>
            <person name="Du R."/>
            <person name="Wang X."/>
            <person name="Sun T."/>
            <person name="Guo L."/>
            <person name="Liang H."/>
            <person name="Lu P."/>
            <person name="Wu Y."/>
            <person name="Zhang Z."/>
            <person name="Ro D.K."/>
            <person name="Shang Y."/>
            <person name="Huang S."/>
            <person name="Yan J."/>
        </authorList>
    </citation>
    <scope>NUCLEOTIDE SEQUENCE [LARGE SCALE GENOMIC DNA]</scope>
    <source>
        <strain evidence="1">Ta-2019</strain>
    </source>
</reference>
<feature type="non-terminal residue" evidence="1">
    <location>
        <position position="50"/>
    </location>
</feature>
<dbReference type="AlphaFoldDB" id="A0AA38L864"/>
<dbReference type="EMBL" id="JAHRHJ020000006">
    <property type="protein sequence ID" value="KAH9311480.1"/>
    <property type="molecule type" value="Genomic_DNA"/>
</dbReference>
<accession>A0AA38L864</accession>
<evidence type="ECO:0000313" key="1">
    <source>
        <dbReference type="EMBL" id="KAH9311480.1"/>
    </source>
</evidence>
<organism evidence="1 2">
    <name type="scientific">Taxus chinensis</name>
    <name type="common">Chinese yew</name>
    <name type="synonym">Taxus wallichiana var. chinensis</name>
    <dbReference type="NCBI Taxonomy" id="29808"/>
    <lineage>
        <taxon>Eukaryota</taxon>
        <taxon>Viridiplantae</taxon>
        <taxon>Streptophyta</taxon>
        <taxon>Embryophyta</taxon>
        <taxon>Tracheophyta</taxon>
        <taxon>Spermatophyta</taxon>
        <taxon>Pinopsida</taxon>
        <taxon>Pinidae</taxon>
        <taxon>Conifers II</taxon>
        <taxon>Cupressales</taxon>
        <taxon>Taxaceae</taxon>
        <taxon>Taxus</taxon>
    </lineage>
</organism>
<proteinExistence type="predicted"/>